<protein>
    <submittedName>
        <fullName evidence="1">Uncharacterized protein</fullName>
    </submittedName>
</protein>
<keyword evidence="2" id="KW-1185">Reference proteome</keyword>
<accession>A0ABW6TUW8</accession>
<evidence type="ECO:0000313" key="1">
    <source>
        <dbReference type="EMBL" id="MFF4215701.1"/>
    </source>
</evidence>
<comment type="caution">
    <text evidence="1">The sequence shown here is derived from an EMBL/GenBank/DDBJ whole genome shotgun (WGS) entry which is preliminary data.</text>
</comment>
<dbReference type="EMBL" id="JBIAUT010000001">
    <property type="protein sequence ID" value="MFF4215701.1"/>
    <property type="molecule type" value="Genomic_DNA"/>
</dbReference>
<organism evidence="1 2">
    <name type="scientific">Streptomyces nondiastaticus</name>
    <dbReference type="NCBI Taxonomy" id="3154512"/>
    <lineage>
        <taxon>Bacteria</taxon>
        <taxon>Bacillati</taxon>
        <taxon>Actinomycetota</taxon>
        <taxon>Actinomycetes</taxon>
        <taxon>Kitasatosporales</taxon>
        <taxon>Streptomycetaceae</taxon>
        <taxon>Streptomyces</taxon>
    </lineage>
</organism>
<evidence type="ECO:0000313" key="2">
    <source>
        <dbReference type="Proteomes" id="UP001602123"/>
    </source>
</evidence>
<proteinExistence type="predicted"/>
<dbReference type="Proteomes" id="UP001602123">
    <property type="component" value="Unassembled WGS sequence"/>
</dbReference>
<reference evidence="1 2" key="1">
    <citation type="submission" date="2024-10" db="EMBL/GenBank/DDBJ databases">
        <title>The Natural Products Discovery Center: Release of the First 8490 Sequenced Strains for Exploring Actinobacteria Biosynthetic Diversity.</title>
        <authorList>
            <person name="Kalkreuter E."/>
            <person name="Kautsar S.A."/>
            <person name="Yang D."/>
            <person name="Bader C.D."/>
            <person name="Teijaro C.N."/>
            <person name="Fluegel L."/>
            <person name="Davis C.M."/>
            <person name="Simpson J.R."/>
            <person name="Lauterbach L."/>
            <person name="Steele A.D."/>
            <person name="Gui C."/>
            <person name="Meng S."/>
            <person name="Li G."/>
            <person name="Viehrig K."/>
            <person name="Ye F."/>
            <person name="Su P."/>
            <person name="Kiefer A.F."/>
            <person name="Nichols A."/>
            <person name="Cepeda A.J."/>
            <person name="Yan W."/>
            <person name="Fan B."/>
            <person name="Jiang Y."/>
            <person name="Adhikari A."/>
            <person name="Zheng C.-J."/>
            <person name="Schuster L."/>
            <person name="Cowan T.M."/>
            <person name="Smanski M.J."/>
            <person name="Chevrette M.G."/>
            <person name="De Carvalho L.P.S."/>
            <person name="Shen B."/>
        </authorList>
    </citation>
    <scope>NUCLEOTIDE SEQUENCE [LARGE SCALE GENOMIC DNA]</scope>
    <source>
        <strain evidence="1 2">NPDC001650</strain>
    </source>
</reference>
<gene>
    <name evidence="1" type="ORF">ACFYZM_05400</name>
</gene>
<dbReference type="RefSeq" id="WP_388624724.1">
    <property type="nucleotide sequence ID" value="NZ_JBIAUT010000001.1"/>
</dbReference>
<name>A0ABW6TUW8_9ACTN</name>
<sequence>MTLPNDWDWDSLTTLSVPARRLPEYLMALVGEEAEARHRARGVLYCEVANQGHL</sequence>